<comment type="caution">
    <text evidence="2">The sequence shown here is derived from an EMBL/GenBank/DDBJ whole genome shotgun (WGS) entry which is preliminary data.</text>
</comment>
<sequence length="128" mass="13117">MTDAEPAPIAPLPNPGAPSLRSGAPSRALGVVAAAFSIVPLLLAVLMLAIGINVFLTPQDSIERMNAVGILIYFALSVLPMVITLVLGVMAIVKARPRWWGIVAVVLGATPLLALAVSILLTNGLSGS</sequence>
<accession>A0ABU1SEZ2</accession>
<feature type="transmembrane region" description="Helical" evidence="1">
    <location>
        <begin position="99"/>
        <end position="121"/>
    </location>
</feature>
<dbReference type="RefSeq" id="WP_310021743.1">
    <property type="nucleotide sequence ID" value="NZ_JAVDUM010000012.1"/>
</dbReference>
<feature type="transmembrane region" description="Helical" evidence="1">
    <location>
        <begin position="68"/>
        <end position="93"/>
    </location>
</feature>
<protein>
    <submittedName>
        <fullName evidence="2">Arginine exporter protein ArgO</fullName>
    </submittedName>
</protein>
<proteinExistence type="predicted"/>
<keyword evidence="1" id="KW-0812">Transmembrane</keyword>
<evidence type="ECO:0000313" key="2">
    <source>
        <dbReference type="EMBL" id="MDR6868184.1"/>
    </source>
</evidence>
<gene>
    <name evidence="2" type="ORF">J2Y69_002795</name>
</gene>
<dbReference type="Proteomes" id="UP001259347">
    <property type="component" value="Unassembled WGS sequence"/>
</dbReference>
<keyword evidence="1" id="KW-1133">Transmembrane helix</keyword>
<dbReference type="EMBL" id="JAVDUM010000012">
    <property type="protein sequence ID" value="MDR6868184.1"/>
    <property type="molecule type" value="Genomic_DNA"/>
</dbReference>
<reference evidence="2 3" key="1">
    <citation type="submission" date="2023-07" db="EMBL/GenBank/DDBJ databases">
        <title>Sorghum-associated microbial communities from plants grown in Nebraska, USA.</title>
        <authorList>
            <person name="Schachtman D."/>
        </authorList>
    </citation>
    <scope>NUCLEOTIDE SEQUENCE [LARGE SCALE GENOMIC DNA]</scope>
    <source>
        <strain evidence="2 3">2980</strain>
    </source>
</reference>
<keyword evidence="1" id="KW-0472">Membrane</keyword>
<feature type="transmembrane region" description="Helical" evidence="1">
    <location>
        <begin position="28"/>
        <end position="56"/>
    </location>
</feature>
<organism evidence="2 3">
    <name type="scientific">Microbacterium resistens</name>
    <dbReference type="NCBI Taxonomy" id="156977"/>
    <lineage>
        <taxon>Bacteria</taxon>
        <taxon>Bacillati</taxon>
        <taxon>Actinomycetota</taxon>
        <taxon>Actinomycetes</taxon>
        <taxon>Micrococcales</taxon>
        <taxon>Microbacteriaceae</taxon>
        <taxon>Microbacterium</taxon>
    </lineage>
</organism>
<keyword evidence="3" id="KW-1185">Reference proteome</keyword>
<evidence type="ECO:0000256" key="1">
    <source>
        <dbReference type="SAM" id="Phobius"/>
    </source>
</evidence>
<evidence type="ECO:0000313" key="3">
    <source>
        <dbReference type="Proteomes" id="UP001259347"/>
    </source>
</evidence>
<name>A0ABU1SEZ2_9MICO</name>